<keyword evidence="3" id="KW-1185">Reference proteome</keyword>
<comment type="cofactor">
    <cofactor evidence="1">
        <name>Mn(2+)</name>
        <dbReference type="ChEBI" id="CHEBI:29035"/>
    </cofactor>
</comment>
<dbReference type="GeneID" id="36836328"/>
<evidence type="ECO:0000256" key="1">
    <source>
        <dbReference type="ARBA" id="ARBA00001936"/>
    </source>
</evidence>
<dbReference type="EMBL" id="CP029288">
    <property type="protein sequence ID" value="AWR96111.1"/>
    <property type="molecule type" value="Genomic_DNA"/>
</dbReference>
<dbReference type="RefSeq" id="WP_110379001.1">
    <property type="nucleotide sequence ID" value="NZ_CP029288.2"/>
</dbReference>
<dbReference type="Proteomes" id="UP000248410">
    <property type="component" value="Chromosome"/>
</dbReference>
<gene>
    <name evidence="2" type="ORF">DFR86_00125</name>
</gene>
<dbReference type="AlphaFoldDB" id="A0A2U9IJB8"/>
<dbReference type="KEGG" id="asul:DFR86_00125"/>
<evidence type="ECO:0000313" key="3">
    <source>
        <dbReference type="Proteomes" id="UP000248410"/>
    </source>
</evidence>
<accession>A0A2U9IJB8</accession>
<name>A0A2U9IJB8_9CREN</name>
<sequence>MRFSASPIQYQHYALSSIKLNKRAKIEYVNCPKQNDFYSVSDIVNNILGLKGGGTGKTIESSVREFINAEPGFRVCKDVDLNSIKNEICGTPDFIKDGIPGEIKTFAYSINPKFQEKGMMQSTLYAWLYGKKRAMYVSAIYNFDPNDEDYVIIKRINYYMIIPTKIEVRQLIPIGVIA</sequence>
<organism evidence="2 3">
    <name type="scientific">Acidianus sulfidivorans JP7</name>
    <dbReference type="NCBI Taxonomy" id="619593"/>
    <lineage>
        <taxon>Archaea</taxon>
        <taxon>Thermoproteota</taxon>
        <taxon>Thermoprotei</taxon>
        <taxon>Sulfolobales</taxon>
        <taxon>Sulfolobaceae</taxon>
        <taxon>Acidianus</taxon>
    </lineage>
</organism>
<dbReference type="Gene3D" id="3.90.320.10">
    <property type="match status" value="1"/>
</dbReference>
<protein>
    <recommendedName>
        <fullName evidence="4">Restriction endonuclease</fullName>
    </recommendedName>
</protein>
<evidence type="ECO:0000313" key="2">
    <source>
        <dbReference type="EMBL" id="AWR96111.1"/>
    </source>
</evidence>
<reference evidence="2 3" key="1">
    <citation type="submission" date="2018-05" db="EMBL/GenBank/DDBJ databases">
        <title>Complete Genome Sequences of Extremely Thermoacidophilic, Metal-Mobilizing Type-Strain Members of the Archaeal Family Sulfolobaceae: Acidianus brierleyi DSM-1651T, Acidianus sulfidivorans DSM-18786T, Metallosphaera hakonensis DSM-7519T, and Metallosphaera prunae DSM-10039T.</title>
        <authorList>
            <person name="Counts J.A."/>
            <person name="Kelly R.M."/>
        </authorList>
    </citation>
    <scope>NUCLEOTIDE SEQUENCE [LARGE SCALE GENOMIC DNA]</scope>
    <source>
        <strain evidence="2 3">JP7</strain>
    </source>
</reference>
<dbReference type="OrthoDB" id="43440at2157"/>
<evidence type="ECO:0008006" key="4">
    <source>
        <dbReference type="Google" id="ProtNLM"/>
    </source>
</evidence>
<proteinExistence type="predicted"/>
<dbReference type="InterPro" id="IPR011604">
    <property type="entry name" value="PDDEXK-like_dom_sf"/>
</dbReference>